<evidence type="ECO:0000313" key="3">
    <source>
        <dbReference type="Proteomes" id="UP000637628"/>
    </source>
</evidence>
<dbReference type="EMBL" id="BOML01000021">
    <property type="protein sequence ID" value="GIE01154.1"/>
    <property type="molecule type" value="Genomic_DNA"/>
</dbReference>
<accession>A0ABQ3YUY4</accession>
<dbReference type="PANTHER" id="PTHR34293:SF1">
    <property type="entry name" value="HTH-TYPE TRANSCRIPTIONAL REGULATOR TRMBL2"/>
    <property type="match status" value="1"/>
</dbReference>
<evidence type="ECO:0000313" key="2">
    <source>
        <dbReference type="EMBL" id="GIE01154.1"/>
    </source>
</evidence>
<dbReference type="SUPFAM" id="SSF46894">
    <property type="entry name" value="C-terminal effector domain of the bipartite response regulators"/>
    <property type="match status" value="1"/>
</dbReference>
<dbReference type="PROSITE" id="PS50043">
    <property type="entry name" value="HTH_LUXR_2"/>
    <property type="match status" value="1"/>
</dbReference>
<dbReference type="InterPro" id="IPR000792">
    <property type="entry name" value="Tscrpt_reg_LuxR_C"/>
</dbReference>
<feature type="domain" description="HTH luxR-type" evidence="1">
    <location>
        <begin position="249"/>
        <end position="314"/>
    </location>
</feature>
<gene>
    <name evidence="2" type="ORF">Adu01nite_25040</name>
</gene>
<dbReference type="InterPro" id="IPR036388">
    <property type="entry name" value="WH-like_DNA-bd_sf"/>
</dbReference>
<comment type="caution">
    <text evidence="2">The sequence shown here is derived from an EMBL/GenBank/DDBJ whole genome shotgun (WGS) entry which is preliminary data.</text>
</comment>
<dbReference type="Gene3D" id="1.10.10.10">
    <property type="entry name" value="Winged helix-like DNA-binding domain superfamily/Winged helix DNA-binding domain"/>
    <property type="match status" value="1"/>
</dbReference>
<dbReference type="PANTHER" id="PTHR34293">
    <property type="entry name" value="HTH-TYPE TRANSCRIPTIONAL REGULATOR TRMBL2"/>
    <property type="match status" value="1"/>
</dbReference>
<proteinExistence type="predicted"/>
<dbReference type="RefSeq" id="WP_203726769.1">
    <property type="nucleotide sequence ID" value="NZ_BAAATX010000025.1"/>
</dbReference>
<protein>
    <recommendedName>
        <fullName evidence="1">HTH luxR-type domain-containing protein</fullName>
    </recommendedName>
</protein>
<keyword evidence="3" id="KW-1185">Reference proteome</keyword>
<name>A0ABQ3YUY4_9ACTN</name>
<dbReference type="Pfam" id="PF00196">
    <property type="entry name" value="GerE"/>
    <property type="match status" value="1"/>
</dbReference>
<dbReference type="InterPro" id="IPR051797">
    <property type="entry name" value="TrmB-like"/>
</dbReference>
<sequence>MPTDRGTIPALTRWGFSADADLVYRALNLLGPADGRRLARELGLARIRTKAALDELAAAGATVAAGSTWGARPPAEVVRRLRRRPSPPPPAAERWRQHFATIDGIAAACRPEMPGRLWPTRAATRKRVAQLATGERHEHLTINNEPVVSAESKSAGEPLDRRLAARGVRLRVIARGEIAAGTMPLGPVRHIAAPPVKLMVFDRQVALFPADPLDLERGYVEVADRGFVAALCTLFERLWDEGLDPYRRQEVFPIDLSPRESALVGLLALGHTDLTAAEELGLSPRTVAYTMRALMDRLGVQNRFQLALALGAAGAVRPEPWTTEENGPR</sequence>
<reference evidence="2 3" key="1">
    <citation type="submission" date="2021-01" db="EMBL/GenBank/DDBJ databases">
        <title>Whole genome shotgun sequence of Actinoplanes durhamensis NBRC 14914.</title>
        <authorList>
            <person name="Komaki H."/>
            <person name="Tamura T."/>
        </authorList>
    </citation>
    <scope>NUCLEOTIDE SEQUENCE [LARGE SCALE GENOMIC DNA]</scope>
    <source>
        <strain evidence="2 3">NBRC 14914</strain>
    </source>
</reference>
<organism evidence="2 3">
    <name type="scientific">Paractinoplanes durhamensis</name>
    <dbReference type="NCBI Taxonomy" id="113563"/>
    <lineage>
        <taxon>Bacteria</taxon>
        <taxon>Bacillati</taxon>
        <taxon>Actinomycetota</taxon>
        <taxon>Actinomycetes</taxon>
        <taxon>Micromonosporales</taxon>
        <taxon>Micromonosporaceae</taxon>
        <taxon>Paractinoplanes</taxon>
    </lineage>
</organism>
<evidence type="ECO:0000259" key="1">
    <source>
        <dbReference type="PROSITE" id="PS50043"/>
    </source>
</evidence>
<dbReference type="Proteomes" id="UP000637628">
    <property type="component" value="Unassembled WGS sequence"/>
</dbReference>
<dbReference type="SMART" id="SM00421">
    <property type="entry name" value="HTH_LUXR"/>
    <property type="match status" value="1"/>
</dbReference>
<dbReference type="InterPro" id="IPR016032">
    <property type="entry name" value="Sig_transdc_resp-reg_C-effctor"/>
</dbReference>